<feature type="transmembrane region" description="Helical" evidence="8">
    <location>
        <begin position="311"/>
        <end position="331"/>
    </location>
</feature>
<feature type="transmembrane region" description="Helical" evidence="8">
    <location>
        <begin position="136"/>
        <end position="160"/>
    </location>
</feature>
<keyword evidence="2" id="KW-0813">Transport</keyword>
<name>A0A1M6VH31_PSETH</name>
<evidence type="ECO:0000256" key="4">
    <source>
        <dbReference type="ARBA" id="ARBA00022519"/>
    </source>
</evidence>
<keyword evidence="3" id="KW-1003">Cell membrane</keyword>
<evidence type="ECO:0000256" key="8">
    <source>
        <dbReference type="SAM" id="Phobius"/>
    </source>
</evidence>
<sequence>MSTQLIESAPVTTRPASRIRSRAGGLAELGPIAAFAVLLVLFAIIAPNFFTVFNLTNVVRQVSITAIAGVGMTLIILVRGIDLSVGSLAALTGSLAALSLAADPAGHSLGGAVLAVLLALAVGAVVGALNGLLVTVAVVPAFIATLATMTAVRGVALLVTDSSPVSIPDGPYLRIGLGDVFGVPIPVIIMAVVFGLGYLVLHRMKIGRRIYAVGGNPEAARLAGIRVNRVLMFVYVFGGICVAISALILSSRLSSGQPAGSVGLELDVIAAVVVGGTSLFGGRGRLAGTFFGALLIGSLVNGLQLLNVPDYWQRIVTGAVIVAAVVLDRLVRRDRTTS</sequence>
<feature type="transmembrane region" description="Helical" evidence="8">
    <location>
        <begin position="85"/>
        <end position="102"/>
    </location>
</feature>
<evidence type="ECO:0000313" key="10">
    <source>
        <dbReference type="Proteomes" id="UP000184363"/>
    </source>
</evidence>
<dbReference type="PANTHER" id="PTHR32196:SF21">
    <property type="entry name" value="ABC TRANSPORTER PERMEASE PROTEIN YPHD-RELATED"/>
    <property type="match status" value="1"/>
</dbReference>
<feature type="transmembrane region" description="Helical" evidence="8">
    <location>
        <begin position="180"/>
        <end position="201"/>
    </location>
</feature>
<dbReference type="GO" id="GO:0022857">
    <property type="term" value="F:transmembrane transporter activity"/>
    <property type="evidence" value="ECO:0007669"/>
    <property type="project" value="InterPro"/>
</dbReference>
<keyword evidence="4" id="KW-0997">Cell inner membrane</keyword>
<dbReference type="STRING" id="1848.SAMN05443637_112121"/>
<gene>
    <name evidence="9" type="ORF">SAMN05443637_112121</name>
</gene>
<evidence type="ECO:0000256" key="5">
    <source>
        <dbReference type="ARBA" id="ARBA00022692"/>
    </source>
</evidence>
<dbReference type="InterPro" id="IPR001851">
    <property type="entry name" value="ABC_transp_permease"/>
</dbReference>
<feature type="transmembrane region" description="Helical" evidence="8">
    <location>
        <begin position="262"/>
        <end position="280"/>
    </location>
</feature>
<dbReference type="Proteomes" id="UP000184363">
    <property type="component" value="Unassembled WGS sequence"/>
</dbReference>
<feature type="transmembrane region" description="Helical" evidence="8">
    <location>
        <begin position="287"/>
        <end position="305"/>
    </location>
</feature>
<keyword evidence="6 8" id="KW-1133">Transmembrane helix</keyword>
<evidence type="ECO:0000256" key="2">
    <source>
        <dbReference type="ARBA" id="ARBA00022448"/>
    </source>
</evidence>
<evidence type="ECO:0000256" key="3">
    <source>
        <dbReference type="ARBA" id="ARBA00022475"/>
    </source>
</evidence>
<feature type="transmembrane region" description="Helical" evidence="8">
    <location>
        <begin position="58"/>
        <end position="78"/>
    </location>
</feature>
<keyword evidence="10" id="KW-1185">Reference proteome</keyword>
<dbReference type="GO" id="GO:0005886">
    <property type="term" value="C:plasma membrane"/>
    <property type="evidence" value="ECO:0007669"/>
    <property type="project" value="UniProtKB-SubCell"/>
</dbReference>
<dbReference type="CDD" id="cd06579">
    <property type="entry name" value="TM_PBP1_transp_AraH_like"/>
    <property type="match status" value="1"/>
</dbReference>
<dbReference type="OrthoDB" id="9808136at2"/>
<dbReference type="EMBL" id="FRAP01000012">
    <property type="protein sequence ID" value="SHK80823.1"/>
    <property type="molecule type" value="Genomic_DNA"/>
</dbReference>
<dbReference type="Pfam" id="PF02653">
    <property type="entry name" value="BPD_transp_2"/>
    <property type="match status" value="1"/>
</dbReference>
<reference evidence="9 10" key="1">
    <citation type="submission" date="2016-11" db="EMBL/GenBank/DDBJ databases">
        <authorList>
            <person name="Jaros S."/>
            <person name="Januszkiewicz K."/>
            <person name="Wedrychowicz H."/>
        </authorList>
    </citation>
    <scope>NUCLEOTIDE SEQUENCE [LARGE SCALE GENOMIC DNA]</scope>
    <source>
        <strain evidence="9 10">DSM 43832</strain>
    </source>
</reference>
<evidence type="ECO:0000256" key="6">
    <source>
        <dbReference type="ARBA" id="ARBA00022989"/>
    </source>
</evidence>
<protein>
    <submittedName>
        <fullName evidence="9">Ribose transport system permease protein</fullName>
    </submittedName>
</protein>
<dbReference type="PANTHER" id="PTHR32196">
    <property type="entry name" value="ABC TRANSPORTER PERMEASE PROTEIN YPHD-RELATED-RELATED"/>
    <property type="match status" value="1"/>
</dbReference>
<evidence type="ECO:0000256" key="7">
    <source>
        <dbReference type="ARBA" id="ARBA00023136"/>
    </source>
</evidence>
<comment type="subcellular location">
    <subcellularLocation>
        <location evidence="1">Cell membrane</location>
        <topology evidence="1">Multi-pass membrane protein</topology>
    </subcellularLocation>
</comment>
<dbReference type="AlphaFoldDB" id="A0A1M6VH31"/>
<organism evidence="9 10">
    <name type="scientific">Pseudonocardia thermophila</name>
    <dbReference type="NCBI Taxonomy" id="1848"/>
    <lineage>
        <taxon>Bacteria</taxon>
        <taxon>Bacillati</taxon>
        <taxon>Actinomycetota</taxon>
        <taxon>Actinomycetes</taxon>
        <taxon>Pseudonocardiales</taxon>
        <taxon>Pseudonocardiaceae</taxon>
        <taxon>Pseudonocardia</taxon>
    </lineage>
</organism>
<accession>A0A1M6VH31</accession>
<keyword evidence="5 8" id="KW-0812">Transmembrane</keyword>
<evidence type="ECO:0000256" key="1">
    <source>
        <dbReference type="ARBA" id="ARBA00004651"/>
    </source>
</evidence>
<evidence type="ECO:0000313" key="9">
    <source>
        <dbReference type="EMBL" id="SHK80823.1"/>
    </source>
</evidence>
<proteinExistence type="predicted"/>
<feature type="transmembrane region" description="Helical" evidence="8">
    <location>
        <begin position="108"/>
        <end position="129"/>
    </location>
</feature>
<feature type="transmembrane region" description="Helical" evidence="8">
    <location>
        <begin position="230"/>
        <end position="250"/>
    </location>
</feature>
<keyword evidence="7 8" id="KW-0472">Membrane</keyword>
<feature type="transmembrane region" description="Helical" evidence="8">
    <location>
        <begin position="26"/>
        <end position="46"/>
    </location>
</feature>
<dbReference type="RefSeq" id="WP_073458006.1">
    <property type="nucleotide sequence ID" value="NZ_CALGVN010000021.1"/>
</dbReference>